<dbReference type="InterPro" id="IPR036942">
    <property type="entry name" value="Beta-barrel_TonB_sf"/>
</dbReference>
<dbReference type="SUPFAM" id="SSF56935">
    <property type="entry name" value="Porins"/>
    <property type="match status" value="1"/>
</dbReference>
<evidence type="ECO:0000313" key="15">
    <source>
        <dbReference type="Proteomes" id="UP000002772"/>
    </source>
</evidence>
<comment type="subcellular location">
    <subcellularLocation>
        <location evidence="1 10">Cell outer membrane</location>
        <topology evidence="1 10">Multi-pass membrane protein</topology>
    </subcellularLocation>
</comment>
<name>F8N9U5_9BACT</name>
<proteinExistence type="inferred from homology"/>
<dbReference type="GO" id="GO:0044718">
    <property type="term" value="P:siderophore transmembrane transport"/>
    <property type="evidence" value="ECO:0007669"/>
    <property type="project" value="TreeGrafter"/>
</dbReference>
<evidence type="ECO:0000256" key="1">
    <source>
        <dbReference type="ARBA" id="ARBA00004571"/>
    </source>
</evidence>
<dbReference type="PROSITE" id="PS52016">
    <property type="entry name" value="TONB_DEPENDENT_REC_3"/>
    <property type="match status" value="1"/>
</dbReference>
<comment type="similarity">
    <text evidence="10 11">Belongs to the TonB-dependent receptor family.</text>
</comment>
<dbReference type="AlphaFoldDB" id="F8N9U5"/>
<evidence type="ECO:0000256" key="4">
    <source>
        <dbReference type="ARBA" id="ARBA00022692"/>
    </source>
</evidence>
<dbReference type="STRING" id="688246.Premu_2383"/>
<dbReference type="Proteomes" id="UP000002772">
    <property type="component" value="Unassembled WGS sequence"/>
</dbReference>
<gene>
    <name evidence="14" type="ORF">Premu_2383</name>
</gene>
<evidence type="ECO:0000256" key="6">
    <source>
        <dbReference type="ARBA" id="ARBA00023077"/>
    </source>
</evidence>
<keyword evidence="3 10" id="KW-1134">Transmembrane beta strand</keyword>
<dbReference type="GO" id="GO:0015344">
    <property type="term" value="F:siderophore uptake transmembrane transporter activity"/>
    <property type="evidence" value="ECO:0007669"/>
    <property type="project" value="TreeGrafter"/>
</dbReference>
<evidence type="ECO:0000256" key="8">
    <source>
        <dbReference type="ARBA" id="ARBA00023170"/>
    </source>
</evidence>
<dbReference type="PANTHER" id="PTHR30069:SF29">
    <property type="entry name" value="HEMOGLOBIN AND HEMOGLOBIN-HAPTOGLOBIN-BINDING PROTEIN 1-RELATED"/>
    <property type="match status" value="1"/>
</dbReference>
<reference evidence="15" key="1">
    <citation type="journal article" date="2011" name="Stand. Genomic Sci.">
        <title>Non-contiguous finished genome sequence of the opportunistic oral pathogen Prevotella multisaccharivorax type strain (PPPA20).</title>
        <authorList>
            <person name="Pati A."/>
            <person name="Gronow S."/>
            <person name="Lu M."/>
            <person name="Lapidus A."/>
            <person name="Nolan M."/>
            <person name="Lucas S."/>
            <person name="Hammon N."/>
            <person name="Deshpande S."/>
            <person name="Cheng J.F."/>
            <person name="Tapia R."/>
            <person name="Han C."/>
            <person name="Goodwin L."/>
            <person name="Pitluck S."/>
            <person name="Liolios K."/>
            <person name="Pagani I."/>
            <person name="Mavromatis K."/>
            <person name="Mikhailova N."/>
            <person name="Huntemann M."/>
            <person name="Chen A."/>
            <person name="Palaniappan K."/>
            <person name="Land M."/>
            <person name="Hauser L."/>
            <person name="Detter J.C."/>
            <person name="Brambilla E.M."/>
            <person name="Rohde M."/>
            <person name="Goker M."/>
            <person name="Woyke T."/>
            <person name="Bristow J."/>
            <person name="Eisen J.A."/>
            <person name="Markowitz V."/>
            <person name="Hugenholtz P."/>
            <person name="Kyrpides N.C."/>
            <person name="Klenk H.P."/>
            <person name="Ivanova N."/>
        </authorList>
    </citation>
    <scope>NUCLEOTIDE SEQUENCE [LARGE SCALE GENOMIC DNA]</scope>
    <source>
        <strain evidence="15">DSM 17128</strain>
    </source>
</reference>
<dbReference type="HOGENOM" id="CLU_016091_0_0_10"/>
<dbReference type="Gene3D" id="2.40.170.20">
    <property type="entry name" value="TonB-dependent receptor, beta-barrel domain"/>
    <property type="match status" value="1"/>
</dbReference>
<keyword evidence="6 11" id="KW-0798">TonB box</keyword>
<evidence type="ECO:0000256" key="10">
    <source>
        <dbReference type="PROSITE-ProRule" id="PRU01360"/>
    </source>
</evidence>
<accession>F8N9U5</accession>
<evidence type="ECO:0000259" key="13">
    <source>
        <dbReference type="Pfam" id="PF07715"/>
    </source>
</evidence>
<dbReference type="Pfam" id="PF00593">
    <property type="entry name" value="TonB_dep_Rec_b-barrel"/>
    <property type="match status" value="1"/>
</dbReference>
<organism evidence="14 15">
    <name type="scientific">Hallella multisaccharivorax DSM 17128</name>
    <dbReference type="NCBI Taxonomy" id="688246"/>
    <lineage>
        <taxon>Bacteria</taxon>
        <taxon>Pseudomonadati</taxon>
        <taxon>Bacteroidota</taxon>
        <taxon>Bacteroidia</taxon>
        <taxon>Bacteroidales</taxon>
        <taxon>Prevotellaceae</taxon>
        <taxon>Hallella</taxon>
    </lineage>
</organism>
<feature type="domain" description="TonB-dependent receptor-like beta-barrel" evidence="12">
    <location>
        <begin position="288"/>
        <end position="674"/>
    </location>
</feature>
<keyword evidence="15" id="KW-1185">Reference proteome</keyword>
<protein>
    <submittedName>
        <fullName evidence="14">TonB-dependent receptor plug</fullName>
    </submittedName>
</protein>
<dbReference type="InterPro" id="IPR012910">
    <property type="entry name" value="Plug_dom"/>
</dbReference>
<keyword evidence="4 10" id="KW-0812">Transmembrane</keyword>
<sequence>MTAVCLFVTINSQAQHVNPMVVREDSIVHQIQEVVISGKTKARILREQAMPITVISMNQLRGTVNGIEDVLAKTAGVTIRSVGGVGGASRISVRGLEGKRIGFFIDERPMSDNSDYMDLNDIPIDMIERIEIYKGVVPAKFGGSALGGAVNIVLREYPNHYADVSYAIESFNTHKAQAVAKRNLKNAGIVFGLGGSYTYSDNNYNMEIPDMEGLVVRRDHDRYHKTLAGGSLKATKWWFDKVELEPSFIDTYRQIQGITSDIRSALVKSRVFSVTNNLKKHDFLVEGLDFDMSTSASYAIYQLIDTAKTWHDWAGNAYPTTSIYGGELNKFASNSKDKKMVVTNKLNLTWLVALQHSLNFNSYLTIVNGYPKDNLRMLSIGRKTQFDSRTRSWVGGLTYDFRTKDDKLLNSFTTRFYHYSTSTRKTDVFGSDVRDIHLTKSNFGVNNALRYRFLPVLMGKLSAGYDVRIPTETELLGDGYSVSPATSLLPERSTSVNLGVLYDLMGHNRSNLQVEINGFYTYMRDMIRFMSGILGGQYQNFGCMRTIGVEWDAKADILPFLYGYMNATWQDLRDERKTAENSNVPNPTKGKRMPNIPYLLGNAGLEYHKENLFGGKGQNTRIFCDVSFIEEYLYDFEMTASSQRRIPQSTTIDLGFEHSFLGQRLFVSGKVKNLTDAKTMTEFNCPLPGRSFGIKLRYVLK</sequence>
<keyword evidence="5" id="KW-0732">Signal</keyword>
<evidence type="ECO:0000313" key="14">
    <source>
        <dbReference type="EMBL" id="EGN57762.1"/>
    </source>
</evidence>
<dbReference type="Pfam" id="PF07715">
    <property type="entry name" value="Plug"/>
    <property type="match status" value="1"/>
</dbReference>
<evidence type="ECO:0000256" key="3">
    <source>
        <dbReference type="ARBA" id="ARBA00022452"/>
    </source>
</evidence>
<dbReference type="PANTHER" id="PTHR30069">
    <property type="entry name" value="TONB-DEPENDENT OUTER MEMBRANE RECEPTOR"/>
    <property type="match status" value="1"/>
</dbReference>
<evidence type="ECO:0000256" key="11">
    <source>
        <dbReference type="RuleBase" id="RU003357"/>
    </source>
</evidence>
<evidence type="ECO:0000256" key="9">
    <source>
        <dbReference type="ARBA" id="ARBA00023237"/>
    </source>
</evidence>
<dbReference type="InterPro" id="IPR039426">
    <property type="entry name" value="TonB-dep_rcpt-like"/>
</dbReference>
<dbReference type="InterPro" id="IPR037066">
    <property type="entry name" value="Plug_dom_sf"/>
</dbReference>
<feature type="domain" description="TonB-dependent receptor plug" evidence="13">
    <location>
        <begin position="46"/>
        <end position="149"/>
    </location>
</feature>
<evidence type="ECO:0000256" key="2">
    <source>
        <dbReference type="ARBA" id="ARBA00022448"/>
    </source>
</evidence>
<dbReference type="EMBL" id="GL945017">
    <property type="protein sequence ID" value="EGN57762.1"/>
    <property type="molecule type" value="Genomic_DNA"/>
</dbReference>
<evidence type="ECO:0000256" key="7">
    <source>
        <dbReference type="ARBA" id="ARBA00023136"/>
    </source>
</evidence>
<keyword evidence="2 10" id="KW-0813">Transport</keyword>
<dbReference type="InterPro" id="IPR000531">
    <property type="entry name" value="Beta-barrel_TonB"/>
</dbReference>
<evidence type="ECO:0000256" key="5">
    <source>
        <dbReference type="ARBA" id="ARBA00022729"/>
    </source>
</evidence>
<keyword evidence="7 10" id="KW-0472">Membrane</keyword>
<dbReference type="Gene3D" id="2.170.130.10">
    <property type="entry name" value="TonB-dependent receptor, plug domain"/>
    <property type="match status" value="1"/>
</dbReference>
<dbReference type="eggNOG" id="COG4206">
    <property type="taxonomic scope" value="Bacteria"/>
</dbReference>
<dbReference type="GO" id="GO:0009279">
    <property type="term" value="C:cell outer membrane"/>
    <property type="evidence" value="ECO:0007669"/>
    <property type="project" value="UniProtKB-SubCell"/>
</dbReference>
<evidence type="ECO:0000259" key="12">
    <source>
        <dbReference type="Pfam" id="PF00593"/>
    </source>
</evidence>
<keyword evidence="9 10" id="KW-0998">Cell outer membrane</keyword>
<keyword evidence="8 14" id="KW-0675">Receptor</keyword>